<dbReference type="Gene3D" id="3.30.2010.10">
    <property type="entry name" value="Metalloproteases ('zincins'), catalytic domain"/>
    <property type="match status" value="1"/>
</dbReference>
<dbReference type="InterPro" id="IPR032456">
    <property type="entry name" value="Peptidase_M48_N"/>
</dbReference>
<dbReference type="Pfam" id="PF16491">
    <property type="entry name" value="Peptidase_M48_N"/>
    <property type="match status" value="1"/>
</dbReference>
<keyword evidence="5" id="KW-0479">Metal-binding</keyword>
<dbReference type="InterPro" id="IPR027057">
    <property type="entry name" value="CAXX_Prtase_1"/>
</dbReference>
<feature type="transmembrane region" description="Helical" evidence="12">
    <location>
        <begin position="329"/>
        <end position="351"/>
    </location>
</feature>
<feature type="transmembrane region" description="Helical" evidence="12">
    <location>
        <begin position="74"/>
        <end position="92"/>
    </location>
</feature>
<dbReference type="EMBL" id="LNQE01000976">
    <property type="protein sequence ID" value="KUG22274.1"/>
    <property type="molecule type" value="Genomic_DNA"/>
</dbReference>
<feature type="transmembrane region" description="Helical" evidence="12">
    <location>
        <begin position="141"/>
        <end position="171"/>
    </location>
</feature>
<name>A0A0W8FNH9_9ZZZZ</name>
<dbReference type="GO" id="GO:0004222">
    <property type="term" value="F:metalloendopeptidase activity"/>
    <property type="evidence" value="ECO:0007669"/>
    <property type="project" value="InterPro"/>
</dbReference>
<evidence type="ECO:0000259" key="13">
    <source>
        <dbReference type="Pfam" id="PF01435"/>
    </source>
</evidence>
<evidence type="ECO:0000256" key="8">
    <source>
        <dbReference type="ARBA" id="ARBA00022833"/>
    </source>
</evidence>
<dbReference type="CDD" id="cd07343">
    <property type="entry name" value="M48A_Zmpste24p_like"/>
    <property type="match status" value="1"/>
</dbReference>
<evidence type="ECO:0000256" key="5">
    <source>
        <dbReference type="ARBA" id="ARBA00022723"/>
    </source>
</evidence>
<keyword evidence="7" id="KW-0256">Endoplasmic reticulum</keyword>
<feature type="transmembrane region" description="Helical" evidence="12">
    <location>
        <begin position="291"/>
        <end position="309"/>
    </location>
</feature>
<feature type="transmembrane region" description="Helical" evidence="12">
    <location>
        <begin position="98"/>
        <end position="120"/>
    </location>
</feature>
<feature type="domain" description="CAAX prenyl protease 1 N-terminal" evidence="14">
    <location>
        <begin position="30"/>
        <end position="204"/>
    </location>
</feature>
<evidence type="ECO:0000256" key="6">
    <source>
        <dbReference type="ARBA" id="ARBA00022801"/>
    </source>
</evidence>
<keyword evidence="11 12" id="KW-0472">Membrane</keyword>
<keyword evidence="6" id="KW-0378">Hydrolase</keyword>
<keyword evidence="8" id="KW-0862">Zinc</keyword>
<dbReference type="GO" id="GO:0071586">
    <property type="term" value="P:CAAX-box protein processing"/>
    <property type="evidence" value="ECO:0007669"/>
    <property type="project" value="InterPro"/>
</dbReference>
<protein>
    <submittedName>
        <fullName evidence="15">Peptidase, m48 family</fullName>
    </submittedName>
</protein>
<organism evidence="15">
    <name type="scientific">hydrocarbon metagenome</name>
    <dbReference type="NCBI Taxonomy" id="938273"/>
    <lineage>
        <taxon>unclassified sequences</taxon>
        <taxon>metagenomes</taxon>
        <taxon>ecological metagenomes</taxon>
    </lineage>
</organism>
<proteinExistence type="predicted"/>
<evidence type="ECO:0000256" key="11">
    <source>
        <dbReference type="ARBA" id="ARBA00023136"/>
    </source>
</evidence>
<comment type="cofactor">
    <cofactor evidence="1">
        <name>Zn(2+)</name>
        <dbReference type="ChEBI" id="CHEBI:29105"/>
    </cofactor>
</comment>
<evidence type="ECO:0000256" key="3">
    <source>
        <dbReference type="ARBA" id="ARBA00022670"/>
    </source>
</evidence>
<feature type="domain" description="Peptidase M48" evidence="13">
    <location>
        <begin position="208"/>
        <end position="411"/>
    </location>
</feature>
<comment type="caution">
    <text evidence="15">The sequence shown here is derived from an EMBL/GenBank/DDBJ whole genome shotgun (WGS) entry which is preliminary data.</text>
</comment>
<gene>
    <name evidence="15" type="ORF">ASZ90_007953</name>
</gene>
<keyword evidence="3" id="KW-0645">Protease</keyword>
<dbReference type="PANTHER" id="PTHR10120">
    <property type="entry name" value="CAAX PRENYL PROTEASE 1"/>
    <property type="match status" value="1"/>
</dbReference>
<dbReference type="InterPro" id="IPR001915">
    <property type="entry name" value="Peptidase_M48"/>
</dbReference>
<evidence type="ECO:0000256" key="12">
    <source>
        <dbReference type="SAM" id="Phobius"/>
    </source>
</evidence>
<keyword evidence="10" id="KW-0482">Metalloprotease</keyword>
<comment type="subcellular location">
    <subcellularLocation>
        <location evidence="2">Endoplasmic reticulum membrane</location>
        <topology evidence="2">Multi-pass membrane protein</topology>
    </subcellularLocation>
</comment>
<dbReference type="FunFam" id="3.30.2010.10:FF:000002">
    <property type="entry name" value="CAAX prenyl protease"/>
    <property type="match status" value="1"/>
</dbReference>
<evidence type="ECO:0000313" key="15">
    <source>
        <dbReference type="EMBL" id="KUG22274.1"/>
    </source>
</evidence>
<feature type="transmembrane region" description="Helical" evidence="12">
    <location>
        <begin position="177"/>
        <end position="202"/>
    </location>
</feature>
<evidence type="ECO:0000256" key="9">
    <source>
        <dbReference type="ARBA" id="ARBA00022989"/>
    </source>
</evidence>
<keyword evidence="9 12" id="KW-1133">Transmembrane helix</keyword>
<accession>A0A0W8FNH9</accession>
<dbReference type="GO" id="GO:0005789">
    <property type="term" value="C:endoplasmic reticulum membrane"/>
    <property type="evidence" value="ECO:0007669"/>
    <property type="project" value="UniProtKB-SubCell"/>
</dbReference>
<sequence>MEKIILIFFLILFVGRIIWRFFLQQVNIWHLRNCGKVIPPVFQGIIDEATLSRMVDYTYDNSRLASKENLTDDILELAVLFLLLPVLVEKITGLQLHLIWQALIFFGVLSLIGGVVGIPFDIYHTFVLEKKYGFSTITWKLWFADLIKSVIISVILMGFLLSAFMAFIIYLPKSWWFWAWIFFTVFEILLLWLFPVVIAPLFNKYEPIKDEVLKEKITSLLAKVGLKAKGIFQVDEGKRSKHTNAYFTGIGKTKRIVLFDTLLASHSHDEILAVLAHEIGHWKKKHILKTLVFMIAASFGGFFFIYHLVNWPPLYIAFGLKHAPVYAGLLLISVYLSCIGFFFSPLGAFISRRHEREADKMAHELTGTSEPMINALKRLAKDNLSNLHPHPLYVWFYYSHPPLIKRIEYLKIMDEGNP</sequence>
<keyword evidence="4 12" id="KW-0812">Transmembrane</keyword>
<evidence type="ECO:0000259" key="14">
    <source>
        <dbReference type="Pfam" id="PF16491"/>
    </source>
</evidence>
<dbReference type="Pfam" id="PF01435">
    <property type="entry name" value="Peptidase_M48"/>
    <property type="match status" value="1"/>
</dbReference>
<evidence type="ECO:0000256" key="7">
    <source>
        <dbReference type="ARBA" id="ARBA00022824"/>
    </source>
</evidence>
<feature type="transmembrane region" description="Helical" evidence="12">
    <location>
        <begin position="6"/>
        <end position="23"/>
    </location>
</feature>
<evidence type="ECO:0000256" key="4">
    <source>
        <dbReference type="ARBA" id="ARBA00022692"/>
    </source>
</evidence>
<dbReference type="AlphaFoldDB" id="A0A0W8FNH9"/>
<evidence type="ECO:0000256" key="2">
    <source>
        <dbReference type="ARBA" id="ARBA00004477"/>
    </source>
</evidence>
<dbReference type="GO" id="GO:0046872">
    <property type="term" value="F:metal ion binding"/>
    <property type="evidence" value="ECO:0007669"/>
    <property type="project" value="UniProtKB-KW"/>
</dbReference>
<reference evidence="15" key="1">
    <citation type="journal article" date="2015" name="Proc. Natl. Acad. Sci. U.S.A.">
        <title>Networks of energetic and metabolic interactions define dynamics in microbial communities.</title>
        <authorList>
            <person name="Embree M."/>
            <person name="Liu J.K."/>
            <person name="Al-Bassam M.M."/>
            <person name="Zengler K."/>
        </authorList>
    </citation>
    <scope>NUCLEOTIDE SEQUENCE</scope>
</reference>
<evidence type="ECO:0000256" key="1">
    <source>
        <dbReference type="ARBA" id="ARBA00001947"/>
    </source>
</evidence>
<evidence type="ECO:0000256" key="10">
    <source>
        <dbReference type="ARBA" id="ARBA00023049"/>
    </source>
</evidence>